<accession>A0AC35F8C1</accession>
<dbReference type="WBParaSite" id="PS1159_v2.g14148.t1">
    <property type="protein sequence ID" value="PS1159_v2.g14148.t1"/>
    <property type="gene ID" value="PS1159_v2.g14148"/>
</dbReference>
<dbReference type="Proteomes" id="UP000887580">
    <property type="component" value="Unplaced"/>
</dbReference>
<proteinExistence type="predicted"/>
<evidence type="ECO:0000313" key="2">
    <source>
        <dbReference type="WBParaSite" id="PS1159_v2.g14148.t1"/>
    </source>
</evidence>
<name>A0AC35F8C1_9BILA</name>
<evidence type="ECO:0000313" key="1">
    <source>
        <dbReference type="Proteomes" id="UP000887580"/>
    </source>
</evidence>
<reference evidence="2" key="1">
    <citation type="submission" date="2022-11" db="UniProtKB">
        <authorList>
            <consortium name="WormBaseParasite"/>
        </authorList>
    </citation>
    <scope>IDENTIFICATION</scope>
</reference>
<sequence>MKESIENKVEIIHFSFDVVETGIKMIYNCNFETSLSMNDLMKLLQFFDKYDIQSLKGKVEPFLIAQISAENICRLTNSSIFSNSLKLKNKCIAYLMTAMALNTAINEIEVLDKDIA</sequence>
<protein>
    <submittedName>
        <fullName evidence="2">Uncharacterized protein</fullName>
    </submittedName>
</protein>
<organism evidence="1 2">
    <name type="scientific">Panagrolaimus sp. PS1159</name>
    <dbReference type="NCBI Taxonomy" id="55785"/>
    <lineage>
        <taxon>Eukaryota</taxon>
        <taxon>Metazoa</taxon>
        <taxon>Ecdysozoa</taxon>
        <taxon>Nematoda</taxon>
        <taxon>Chromadorea</taxon>
        <taxon>Rhabditida</taxon>
        <taxon>Tylenchina</taxon>
        <taxon>Panagrolaimomorpha</taxon>
        <taxon>Panagrolaimoidea</taxon>
        <taxon>Panagrolaimidae</taxon>
        <taxon>Panagrolaimus</taxon>
    </lineage>
</organism>